<dbReference type="AlphaFoldDB" id="A0A2T0KDY8"/>
<accession>A0A2T0KDY8</accession>
<dbReference type="EMBL" id="PVMZ01000006">
    <property type="protein sequence ID" value="PRX21506.1"/>
    <property type="molecule type" value="Genomic_DNA"/>
</dbReference>
<protein>
    <submittedName>
        <fullName evidence="1">Uncharacterized protein</fullName>
    </submittedName>
</protein>
<evidence type="ECO:0000313" key="1">
    <source>
        <dbReference type="EMBL" id="PRX21506.1"/>
    </source>
</evidence>
<reference evidence="1 2" key="1">
    <citation type="submission" date="2018-03" db="EMBL/GenBank/DDBJ databases">
        <title>Genomic Encyclopedia of Archaeal and Bacterial Type Strains, Phase II (KMG-II): from individual species to whole genera.</title>
        <authorList>
            <person name="Goeker M."/>
        </authorList>
    </citation>
    <scope>NUCLEOTIDE SEQUENCE [LARGE SCALE GENOMIC DNA]</scope>
    <source>
        <strain evidence="1 2">DSM 43146</strain>
    </source>
</reference>
<sequence length="189" mass="19521">MPKRLAVIGAAVLFAVAGCSDSGDESATLVTPAPSTAEDLAEQPAASAGGACILWDYDFIEQAIGIRFAVSAADQVEDTSTCVVQTLSGAWPDLSLSVVETTTANAEVFLDTRMPAKATKLTGLGRAGYRLNAKAAADHGPTVEIGWLSEAKQLQTVRFTFAKGASAADVKDMNAKLLDLAKALSTTNG</sequence>
<dbReference type="PROSITE" id="PS51257">
    <property type="entry name" value="PROKAR_LIPOPROTEIN"/>
    <property type="match status" value="1"/>
</dbReference>
<evidence type="ECO:0000313" key="2">
    <source>
        <dbReference type="Proteomes" id="UP000239415"/>
    </source>
</evidence>
<keyword evidence="2" id="KW-1185">Reference proteome</keyword>
<comment type="caution">
    <text evidence="1">The sequence shown here is derived from an EMBL/GenBank/DDBJ whole genome shotgun (WGS) entry which is preliminary data.</text>
</comment>
<proteinExistence type="predicted"/>
<dbReference type="Proteomes" id="UP000239415">
    <property type="component" value="Unassembled WGS sequence"/>
</dbReference>
<dbReference type="RefSeq" id="WP_239165957.1">
    <property type="nucleotide sequence ID" value="NZ_BOMO01000003.1"/>
</dbReference>
<organism evidence="1 2">
    <name type="scientific">Actinoplanes italicus</name>
    <dbReference type="NCBI Taxonomy" id="113567"/>
    <lineage>
        <taxon>Bacteria</taxon>
        <taxon>Bacillati</taxon>
        <taxon>Actinomycetota</taxon>
        <taxon>Actinomycetes</taxon>
        <taxon>Micromonosporales</taxon>
        <taxon>Micromonosporaceae</taxon>
        <taxon>Actinoplanes</taxon>
    </lineage>
</organism>
<name>A0A2T0KDY8_9ACTN</name>
<gene>
    <name evidence="1" type="ORF">CLV67_106286</name>
</gene>